<dbReference type="NCBIfam" id="NF004043">
    <property type="entry name" value="PRK05560.1"/>
    <property type="match status" value="1"/>
</dbReference>
<dbReference type="FunFam" id="3.90.199.10:FF:000001">
    <property type="entry name" value="DNA gyrase subunit A"/>
    <property type="match status" value="1"/>
</dbReference>
<evidence type="ECO:0000313" key="13">
    <source>
        <dbReference type="Proteomes" id="UP000190285"/>
    </source>
</evidence>
<evidence type="ECO:0000256" key="10">
    <source>
        <dbReference type="PROSITE-ProRule" id="PRU01384"/>
    </source>
</evidence>
<dbReference type="Gene3D" id="1.10.268.10">
    <property type="entry name" value="Topoisomerase, domain 3"/>
    <property type="match status" value="1"/>
</dbReference>
<evidence type="ECO:0000256" key="7">
    <source>
        <dbReference type="ARBA" id="ARBA00023125"/>
    </source>
</evidence>
<keyword evidence="7 9" id="KW-0238">DNA-binding</keyword>
<keyword evidence="4 9" id="KW-0547">Nucleotide-binding</keyword>
<comment type="subunit">
    <text evidence="9">Heterotetramer, composed of two GyrA and two GyrB chains. In the heterotetramer, GyrA contains the active site tyrosine that forms a transient covalent intermediate with DNA, while GyrB binds cofactors and catalyzes ATP hydrolysis.</text>
</comment>
<evidence type="ECO:0000256" key="2">
    <source>
        <dbReference type="ARBA" id="ARBA00008263"/>
    </source>
</evidence>
<dbReference type="SUPFAM" id="SSF56719">
    <property type="entry name" value="Type II DNA topoisomerase"/>
    <property type="match status" value="1"/>
</dbReference>
<dbReference type="PANTHER" id="PTHR43493:SF5">
    <property type="entry name" value="DNA GYRASE SUBUNIT A, CHLOROPLASTIC_MITOCHONDRIAL"/>
    <property type="match status" value="1"/>
</dbReference>
<evidence type="ECO:0000256" key="9">
    <source>
        <dbReference type="HAMAP-Rule" id="MF_01897"/>
    </source>
</evidence>
<dbReference type="STRING" id="36842.SAMN02194393_04926"/>
<keyword evidence="3 9" id="KW-0963">Cytoplasm</keyword>
<sequence length="813" mass="91175">MEEKKQNIIQVDIASEMKKSYIDYAMSVIVGRALPDVRDGLKPVHRRILYAMNELGLAPEKPHRKSARIVGDVLGKYHPHGDTAVYDAMVRLAQEFSTRYMLVNGHGNFGSIDGDSAAAMRYTEAKLTKLSVEMLRDIDKETIDYTLNFDETLKEPAVLPSRYPNLLVNGSTGIAVGMATSIPPHNLGEIIDAAVKMIDDPDTEMEDIIKVVKGPDFPTGAIIMGKESIKEAYRTGRGKVTVRSNVEIVDIGKGKQALIVSEIPYQVNKSKLIEGIANLVRNKKVEGITDLRDESDRNGIRVVIELKKDTNANVVLNKLYKHSQLQTTFSIIMIALVDGQPKVLNLYEILNHYLAHQKEVVTRRTQYDLNKAEARAHILEGLKIALDNIDAIIKLIRGSKNVAEAKKGLMENFKLTEIQAGAILDMRLQKLTGLEREKIDSEYEELIMTINRLREILANERLLMNIIKDELLEIKEKYSDKRRTKIAAREDEIDIEDLIDEEEVFITLTHMGYIKRVPATTYKSQKRGGKGIAGLSTREEDFVETIFITSTHNYLMFFTNFGKVHRMKAYEIPEARRQAKGTNIVNLLYLEPNEKITAVIPIKEFTEDGYLVMATKNGMIKKCDLPQFNTSRKSGLIAISLKDEDELISVKLTDGTKELILATSGAMSIRFSEKDVRSMGRSAMGVKAINLNENDHVIDMGLADEGTDLLVVSENGFGKRTSLDEYRIQTRGGKGIKTYNISKKTGKLVGAKIVGEDSEIMIINTSSIVIRLEVKDISRFGRSTRGVKLMRIGEDNTVASIAKISHQIEKEEE</sequence>
<evidence type="ECO:0000256" key="1">
    <source>
        <dbReference type="ARBA" id="ARBA00000185"/>
    </source>
</evidence>
<dbReference type="PROSITE" id="PS52040">
    <property type="entry name" value="TOPO_IIA"/>
    <property type="match status" value="1"/>
</dbReference>
<dbReference type="FunFam" id="1.10.268.10:FF:000001">
    <property type="entry name" value="DNA gyrase subunit A"/>
    <property type="match status" value="1"/>
</dbReference>
<dbReference type="HAMAP" id="MF_01897">
    <property type="entry name" value="GyrA"/>
    <property type="match status" value="1"/>
</dbReference>
<feature type="domain" description="Topo IIA-type catalytic" evidence="11">
    <location>
        <begin position="34"/>
        <end position="498"/>
    </location>
</feature>
<evidence type="ECO:0000256" key="6">
    <source>
        <dbReference type="ARBA" id="ARBA00023029"/>
    </source>
</evidence>
<organism evidence="12 13">
    <name type="scientific">Maledivibacter halophilus</name>
    <dbReference type="NCBI Taxonomy" id="36842"/>
    <lineage>
        <taxon>Bacteria</taxon>
        <taxon>Bacillati</taxon>
        <taxon>Bacillota</taxon>
        <taxon>Clostridia</taxon>
        <taxon>Peptostreptococcales</taxon>
        <taxon>Caminicellaceae</taxon>
        <taxon>Maledivibacter</taxon>
    </lineage>
</organism>
<dbReference type="InterPro" id="IPR013758">
    <property type="entry name" value="Topo_IIA_A/C_ab"/>
</dbReference>
<dbReference type="Gene3D" id="3.30.1360.40">
    <property type="match status" value="1"/>
</dbReference>
<dbReference type="GO" id="GO:0005524">
    <property type="term" value="F:ATP binding"/>
    <property type="evidence" value="ECO:0007669"/>
    <property type="project" value="UniProtKB-UniRule"/>
</dbReference>
<dbReference type="SMART" id="SM00434">
    <property type="entry name" value="TOP4c"/>
    <property type="match status" value="1"/>
</dbReference>
<dbReference type="GO" id="GO:0009330">
    <property type="term" value="C:DNA topoisomerase type II (double strand cut, ATP-hydrolyzing) complex"/>
    <property type="evidence" value="ECO:0007669"/>
    <property type="project" value="TreeGrafter"/>
</dbReference>
<dbReference type="Gene3D" id="2.120.10.90">
    <property type="entry name" value="DNA gyrase/topoisomerase IV, subunit A, C-terminal"/>
    <property type="match status" value="1"/>
</dbReference>
<dbReference type="Pfam" id="PF03989">
    <property type="entry name" value="DNA_gyraseA_C"/>
    <property type="match status" value="6"/>
</dbReference>
<dbReference type="PANTHER" id="PTHR43493">
    <property type="entry name" value="DNA GYRASE/TOPOISOMERASE SUBUNIT A"/>
    <property type="match status" value="1"/>
</dbReference>
<dbReference type="InterPro" id="IPR005743">
    <property type="entry name" value="GyrA"/>
</dbReference>
<dbReference type="GO" id="GO:0034335">
    <property type="term" value="F:DNA negative supercoiling activity"/>
    <property type="evidence" value="ECO:0007669"/>
    <property type="project" value="UniProtKB-ARBA"/>
</dbReference>
<comment type="similarity">
    <text evidence="2 9">Belongs to the type II topoisomerase GyrA/ParC subunit family.</text>
</comment>
<dbReference type="CDD" id="cd00187">
    <property type="entry name" value="TOP4c"/>
    <property type="match status" value="1"/>
</dbReference>
<dbReference type="InterPro" id="IPR013757">
    <property type="entry name" value="Topo_IIA_A_a_sf"/>
</dbReference>
<dbReference type="GO" id="GO:0006265">
    <property type="term" value="P:DNA topological change"/>
    <property type="evidence" value="ECO:0007669"/>
    <property type="project" value="UniProtKB-UniRule"/>
</dbReference>
<feature type="short sequence motif" description="GyrA-box" evidence="9">
    <location>
        <begin position="525"/>
        <end position="531"/>
    </location>
</feature>
<keyword evidence="13" id="KW-1185">Reference proteome</keyword>
<comment type="function">
    <text evidence="9">A type II topoisomerase that negatively supercoils closed circular double-stranded (ds) DNA in an ATP-dependent manner to modulate DNA topology and maintain chromosomes in an underwound state. Negative supercoiling favors strand separation, and DNA replication, transcription, recombination and repair, all of which involve strand separation. Also able to catalyze the interconversion of other topological isomers of dsDNA rings, including catenanes and knotted rings. Type II topoisomerases break and join 2 DNA strands simultaneously in an ATP-dependent manner.</text>
</comment>
<dbReference type="InterPro" id="IPR050220">
    <property type="entry name" value="Type_II_DNA_Topoisomerases"/>
</dbReference>
<dbReference type="InterPro" id="IPR035516">
    <property type="entry name" value="Gyrase/topoIV_suA_C"/>
</dbReference>
<keyword evidence="5 9" id="KW-0067">ATP-binding</keyword>
<dbReference type="Pfam" id="PF00521">
    <property type="entry name" value="DNA_topoisoIV"/>
    <property type="match status" value="1"/>
</dbReference>
<dbReference type="Gene3D" id="3.90.199.10">
    <property type="entry name" value="Topoisomerase II, domain 5"/>
    <property type="match status" value="1"/>
</dbReference>
<evidence type="ECO:0000313" key="12">
    <source>
        <dbReference type="EMBL" id="SKC88851.1"/>
    </source>
</evidence>
<dbReference type="EC" id="5.6.2.2" evidence="9"/>
<dbReference type="GO" id="GO:0006261">
    <property type="term" value="P:DNA-templated DNA replication"/>
    <property type="evidence" value="ECO:0007669"/>
    <property type="project" value="UniProtKB-UniRule"/>
</dbReference>
<dbReference type="RefSeq" id="WP_079495506.1">
    <property type="nucleotide sequence ID" value="NZ_FUZT01000018.1"/>
</dbReference>
<reference evidence="12 13" key="1">
    <citation type="submission" date="2017-02" db="EMBL/GenBank/DDBJ databases">
        <authorList>
            <person name="Peterson S.W."/>
        </authorList>
    </citation>
    <scope>NUCLEOTIDE SEQUENCE [LARGE SCALE GENOMIC DNA]</scope>
    <source>
        <strain evidence="12 13">M1</strain>
    </source>
</reference>
<dbReference type="EMBL" id="FUZT01000018">
    <property type="protein sequence ID" value="SKC88851.1"/>
    <property type="molecule type" value="Genomic_DNA"/>
</dbReference>
<dbReference type="NCBIfam" id="NF004044">
    <property type="entry name" value="PRK05561.1"/>
    <property type="match status" value="1"/>
</dbReference>
<protein>
    <recommendedName>
        <fullName evidence="9">DNA gyrase subunit A</fullName>
        <ecNumber evidence="9">5.6.2.2</ecNumber>
    </recommendedName>
</protein>
<accession>A0A1T5MKV3</accession>
<dbReference type="InterPro" id="IPR006691">
    <property type="entry name" value="GyrA/parC_rep"/>
</dbReference>
<proteinExistence type="inferred from homology"/>
<keyword evidence="8 9" id="KW-0413">Isomerase</keyword>
<gene>
    <name evidence="9" type="primary">gyrA</name>
    <name evidence="12" type="ORF">SAMN02194393_04926</name>
</gene>
<dbReference type="SUPFAM" id="SSF101904">
    <property type="entry name" value="GyrA/ParC C-terminal domain-like"/>
    <property type="match status" value="1"/>
</dbReference>
<dbReference type="OrthoDB" id="9806486at2"/>
<keyword evidence="6 9" id="KW-0799">Topoisomerase</keyword>
<evidence type="ECO:0000259" key="11">
    <source>
        <dbReference type="PROSITE" id="PS52040"/>
    </source>
</evidence>
<dbReference type="InterPro" id="IPR013760">
    <property type="entry name" value="Topo_IIA-like_dom_sf"/>
</dbReference>
<dbReference type="GO" id="GO:0003677">
    <property type="term" value="F:DNA binding"/>
    <property type="evidence" value="ECO:0007669"/>
    <property type="project" value="UniProtKB-UniRule"/>
</dbReference>
<comment type="subcellular location">
    <subcellularLocation>
        <location evidence="9">Cytoplasm</location>
    </subcellularLocation>
</comment>
<evidence type="ECO:0000256" key="3">
    <source>
        <dbReference type="ARBA" id="ARBA00022490"/>
    </source>
</evidence>
<dbReference type="AlphaFoldDB" id="A0A1T5MKV3"/>
<name>A0A1T5MKV3_9FIRM</name>
<dbReference type="FunFam" id="2.120.10.90:FF:000004">
    <property type="entry name" value="DNA gyrase subunit A"/>
    <property type="match status" value="1"/>
</dbReference>
<comment type="catalytic activity">
    <reaction evidence="1 9 10">
        <text>ATP-dependent breakage, passage and rejoining of double-stranded DNA.</text>
        <dbReference type="EC" id="5.6.2.2"/>
    </reaction>
</comment>
<dbReference type="GO" id="GO:0005737">
    <property type="term" value="C:cytoplasm"/>
    <property type="evidence" value="ECO:0007669"/>
    <property type="project" value="UniProtKB-SubCell"/>
</dbReference>
<dbReference type="FunFam" id="3.30.1360.40:FF:000002">
    <property type="entry name" value="DNA gyrase subunit A"/>
    <property type="match status" value="1"/>
</dbReference>
<evidence type="ECO:0000256" key="4">
    <source>
        <dbReference type="ARBA" id="ARBA00022741"/>
    </source>
</evidence>
<dbReference type="NCBIfam" id="TIGR01063">
    <property type="entry name" value="gyrA"/>
    <property type="match status" value="1"/>
</dbReference>
<evidence type="ECO:0000256" key="8">
    <source>
        <dbReference type="ARBA" id="ARBA00023235"/>
    </source>
</evidence>
<dbReference type="GO" id="GO:0005694">
    <property type="term" value="C:chromosome"/>
    <property type="evidence" value="ECO:0007669"/>
    <property type="project" value="InterPro"/>
</dbReference>
<evidence type="ECO:0000256" key="5">
    <source>
        <dbReference type="ARBA" id="ARBA00022840"/>
    </source>
</evidence>
<feature type="active site" description="O-(5'-phospho-DNA)-tyrosine intermediate" evidence="9 10">
    <location>
        <position position="122"/>
    </location>
</feature>
<comment type="miscellaneous">
    <text evidence="9">Few gyrases are as efficient as E.coli at forming negative supercoils. Not all organisms have 2 type II topoisomerases; in organisms with a single type II topoisomerase this enzyme also has to decatenate newly replicated chromosomes.</text>
</comment>
<dbReference type="Proteomes" id="UP000190285">
    <property type="component" value="Unassembled WGS sequence"/>
</dbReference>
<dbReference type="InterPro" id="IPR002205">
    <property type="entry name" value="Topo_IIA_dom_A"/>
</dbReference>